<keyword evidence="2" id="KW-1185">Reference proteome</keyword>
<accession>A0A1W6WML6</accession>
<evidence type="ECO:0000313" key="1">
    <source>
        <dbReference type="EMBL" id="ARP57791.1"/>
    </source>
</evidence>
<dbReference type="Proteomes" id="UP000194143">
    <property type="component" value="Chromosome"/>
</dbReference>
<sequence>MDGFSTLKTILAVEEETLSKGMFLPFKSRSNPFNKTSKESSIIGVLKVSGTIILTKISKYNLYFFF</sequence>
<name>A0A1W6WML6_BACTU</name>
<evidence type="ECO:0000313" key="2">
    <source>
        <dbReference type="Proteomes" id="UP000194143"/>
    </source>
</evidence>
<dbReference type="AlphaFoldDB" id="A0A1W6WML6"/>
<gene>
    <name evidence="1" type="ORF">CAB88_12205</name>
</gene>
<organism evidence="1 2">
    <name type="scientific">Bacillus thuringiensis</name>
    <dbReference type="NCBI Taxonomy" id="1428"/>
    <lineage>
        <taxon>Bacteria</taxon>
        <taxon>Bacillati</taxon>
        <taxon>Bacillota</taxon>
        <taxon>Bacilli</taxon>
        <taxon>Bacillales</taxon>
        <taxon>Bacillaceae</taxon>
        <taxon>Bacillus</taxon>
        <taxon>Bacillus cereus group</taxon>
    </lineage>
</organism>
<protein>
    <submittedName>
        <fullName evidence="1">Uncharacterized protein</fullName>
    </submittedName>
</protein>
<reference evidence="1 2" key="1">
    <citation type="submission" date="2017-04" db="EMBL/GenBank/DDBJ databases">
        <title>Complete Genome Sequence of Bacillus thuringiensis type Strain ATCC 10792.</title>
        <authorList>
            <person name="Oh D.-H."/>
            <person name="Park B.-J."/>
            <person name="Shuai W."/>
            <person name="Chelliah R."/>
        </authorList>
    </citation>
    <scope>NUCLEOTIDE SEQUENCE [LARGE SCALE GENOMIC DNA]</scope>
    <source>
        <strain evidence="1 2">ATCC 10792</strain>
    </source>
</reference>
<dbReference type="EMBL" id="CP021061">
    <property type="protein sequence ID" value="ARP57791.1"/>
    <property type="molecule type" value="Genomic_DNA"/>
</dbReference>
<proteinExistence type="predicted"/>